<name>A0A4Z0RDK4_9FIRM</name>
<feature type="transmembrane region" description="Helical" evidence="6">
    <location>
        <begin position="112"/>
        <end position="131"/>
    </location>
</feature>
<evidence type="ECO:0000256" key="2">
    <source>
        <dbReference type="ARBA" id="ARBA00022692"/>
    </source>
</evidence>
<keyword evidence="2 6" id="KW-0812">Transmembrane</keyword>
<evidence type="ECO:0000256" key="4">
    <source>
        <dbReference type="ARBA" id="ARBA00022989"/>
    </source>
</evidence>
<feature type="transmembrane region" description="Helical" evidence="6">
    <location>
        <begin position="349"/>
        <end position="372"/>
    </location>
</feature>
<keyword evidence="8" id="KW-1185">Reference proteome</keyword>
<comment type="subcellular location">
    <subcellularLocation>
        <location evidence="1">Membrane</location>
        <topology evidence="1">Multi-pass membrane protein</topology>
    </subcellularLocation>
</comment>
<dbReference type="InterPro" id="IPR047928">
    <property type="entry name" value="Perm_prefix_1"/>
</dbReference>
<evidence type="ECO:0000313" key="8">
    <source>
        <dbReference type="Proteomes" id="UP000298460"/>
    </source>
</evidence>
<dbReference type="NCBIfam" id="NF038403">
    <property type="entry name" value="perm_prefix_1"/>
    <property type="match status" value="1"/>
</dbReference>
<dbReference type="PANTHER" id="PTHR30474">
    <property type="entry name" value="CELL CYCLE PROTEIN"/>
    <property type="match status" value="1"/>
</dbReference>
<dbReference type="PANTHER" id="PTHR30474:SF1">
    <property type="entry name" value="PEPTIDOGLYCAN GLYCOSYLTRANSFERASE MRDB"/>
    <property type="match status" value="1"/>
</dbReference>
<feature type="transmembrane region" description="Helical" evidence="6">
    <location>
        <begin position="80"/>
        <end position="100"/>
    </location>
</feature>
<dbReference type="EMBL" id="SPQQ01000001">
    <property type="protein sequence ID" value="TGE39616.1"/>
    <property type="molecule type" value="Genomic_DNA"/>
</dbReference>
<dbReference type="OrthoDB" id="9802195at2"/>
<gene>
    <name evidence="7" type="ORF">E4K67_00990</name>
</gene>
<feature type="transmembrane region" description="Helical" evidence="6">
    <location>
        <begin position="192"/>
        <end position="211"/>
    </location>
</feature>
<dbReference type="GO" id="GO:0032153">
    <property type="term" value="C:cell division site"/>
    <property type="evidence" value="ECO:0007669"/>
    <property type="project" value="TreeGrafter"/>
</dbReference>
<dbReference type="GO" id="GO:0008360">
    <property type="term" value="P:regulation of cell shape"/>
    <property type="evidence" value="ECO:0007669"/>
    <property type="project" value="UniProtKB-KW"/>
</dbReference>
<dbReference type="Proteomes" id="UP000298460">
    <property type="component" value="Unassembled WGS sequence"/>
</dbReference>
<feature type="transmembrane region" description="Helical" evidence="6">
    <location>
        <begin position="143"/>
        <end position="161"/>
    </location>
</feature>
<evidence type="ECO:0000256" key="6">
    <source>
        <dbReference type="SAM" id="Phobius"/>
    </source>
</evidence>
<evidence type="ECO:0000256" key="3">
    <source>
        <dbReference type="ARBA" id="ARBA00022960"/>
    </source>
</evidence>
<feature type="transmembrane region" description="Helical" evidence="6">
    <location>
        <begin position="217"/>
        <end position="233"/>
    </location>
</feature>
<dbReference type="InterPro" id="IPR001182">
    <property type="entry name" value="FtsW/RodA"/>
</dbReference>
<feature type="transmembrane region" description="Helical" evidence="6">
    <location>
        <begin position="378"/>
        <end position="405"/>
    </location>
</feature>
<evidence type="ECO:0000313" key="7">
    <source>
        <dbReference type="EMBL" id="TGE39616.1"/>
    </source>
</evidence>
<dbReference type="RefSeq" id="WP_135544555.1">
    <property type="nucleotide sequence ID" value="NZ_SPQQ01000001.1"/>
</dbReference>
<comment type="caution">
    <text evidence="7">The sequence shown here is derived from an EMBL/GenBank/DDBJ whole genome shotgun (WGS) entry which is preliminary data.</text>
</comment>
<evidence type="ECO:0000256" key="1">
    <source>
        <dbReference type="ARBA" id="ARBA00004141"/>
    </source>
</evidence>
<proteinExistence type="predicted"/>
<keyword evidence="5 6" id="KW-0472">Membrane</keyword>
<dbReference type="Pfam" id="PF01098">
    <property type="entry name" value="FTSW_RODA_SPOVE"/>
    <property type="match status" value="1"/>
</dbReference>
<dbReference type="GO" id="GO:0015648">
    <property type="term" value="F:lipid-linked peptidoglycan transporter activity"/>
    <property type="evidence" value="ECO:0007669"/>
    <property type="project" value="TreeGrafter"/>
</dbReference>
<dbReference type="GO" id="GO:0005886">
    <property type="term" value="C:plasma membrane"/>
    <property type="evidence" value="ECO:0007669"/>
    <property type="project" value="TreeGrafter"/>
</dbReference>
<evidence type="ECO:0000256" key="5">
    <source>
        <dbReference type="ARBA" id="ARBA00023136"/>
    </source>
</evidence>
<dbReference type="AlphaFoldDB" id="A0A4Z0RDK4"/>
<keyword evidence="4 6" id="KW-1133">Transmembrane helix</keyword>
<protein>
    <recommendedName>
        <fullName evidence="9">FtsW/RodA/SpoVE family cell cycle protein</fullName>
    </recommendedName>
</protein>
<sequence length="424" mass="47348">MPSRENVSEYINKVCNQIRWKRVRPVIARELENHIDDQIQSYLSSGMEPDEATEKALIQMGDPMETGSALDRTHRPKPEWSMLILMTVALLIGLAIRMFVSSVNEFGHPLLPGSLLAVAIGVVCMTVVYFFDFSLIGKYPKLTQVLIIFSTLVVFVLSPRVKGAPQYLYYVVLLLPIAYAAFVYIQRKKGYWGIGLSLIAAFILSSIPFAGSLMSETFLVFLSCLIMLNLAIAKDWFCSKPALGFILANLPALAGVLALIFTYIEGITHHLGIGYYYLPNLIKALLRGSKLFGQGDSALYNVLPFSYDERYLLAYLTYRFGWIAFFAIVTVLSAFIVRGFYLSFKQTSILGLFISTAVLLTFTFQTIIYIISNLGFPFFSAITLPFIAYGKTATVVNMALIGLMLSVFRTGALRFDNPYDPPIA</sequence>
<organism evidence="7 8">
    <name type="scientific">Desulfosporosinus fructosivorans</name>
    <dbReference type="NCBI Taxonomy" id="2018669"/>
    <lineage>
        <taxon>Bacteria</taxon>
        <taxon>Bacillati</taxon>
        <taxon>Bacillota</taxon>
        <taxon>Clostridia</taxon>
        <taxon>Eubacteriales</taxon>
        <taxon>Desulfitobacteriaceae</taxon>
        <taxon>Desulfosporosinus</taxon>
    </lineage>
</organism>
<accession>A0A4Z0RDK4</accession>
<feature type="transmembrane region" description="Helical" evidence="6">
    <location>
        <begin position="245"/>
        <end position="264"/>
    </location>
</feature>
<keyword evidence="3" id="KW-0133">Cell shape</keyword>
<feature type="transmembrane region" description="Helical" evidence="6">
    <location>
        <begin position="167"/>
        <end position="185"/>
    </location>
</feature>
<reference evidence="7 8" key="1">
    <citation type="submission" date="2019-03" db="EMBL/GenBank/DDBJ databases">
        <title>Draft Genome Sequence of Desulfosporosinus fructosivorans Strain 63.6F, Isolated from Marine Sediment in the Baltic Sea.</title>
        <authorList>
            <person name="Hausmann B."/>
            <person name="Vandieken V."/>
            <person name="Pjevac P."/>
            <person name="Schreck K."/>
            <person name="Herbold C.W."/>
            <person name="Loy A."/>
        </authorList>
    </citation>
    <scope>NUCLEOTIDE SEQUENCE [LARGE SCALE GENOMIC DNA]</scope>
    <source>
        <strain evidence="7 8">63.6F</strain>
    </source>
</reference>
<evidence type="ECO:0008006" key="9">
    <source>
        <dbReference type="Google" id="ProtNLM"/>
    </source>
</evidence>
<dbReference type="GO" id="GO:0051301">
    <property type="term" value="P:cell division"/>
    <property type="evidence" value="ECO:0007669"/>
    <property type="project" value="InterPro"/>
</dbReference>
<feature type="transmembrane region" description="Helical" evidence="6">
    <location>
        <begin position="312"/>
        <end position="337"/>
    </location>
</feature>